<gene>
    <name evidence="6" type="ORF">HPB48_000829</name>
</gene>
<proteinExistence type="predicted"/>
<dbReference type="GO" id="GO:0046872">
    <property type="term" value="F:metal ion binding"/>
    <property type="evidence" value="ECO:0007669"/>
    <property type="project" value="UniProtKB-KW"/>
</dbReference>
<keyword evidence="2" id="KW-0479">Metal-binding</keyword>
<accession>A0A9J6FX92</accession>
<dbReference type="VEuPathDB" id="VectorBase:HLOH_043783"/>
<organism evidence="6 7">
    <name type="scientific">Haemaphysalis longicornis</name>
    <name type="common">Bush tick</name>
    <dbReference type="NCBI Taxonomy" id="44386"/>
    <lineage>
        <taxon>Eukaryota</taxon>
        <taxon>Metazoa</taxon>
        <taxon>Ecdysozoa</taxon>
        <taxon>Arthropoda</taxon>
        <taxon>Chelicerata</taxon>
        <taxon>Arachnida</taxon>
        <taxon>Acari</taxon>
        <taxon>Parasitiformes</taxon>
        <taxon>Ixodida</taxon>
        <taxon>Ixodoidea</taxon>
        <taxon>Ixodidae</taxon>
        <taxon>Haemaphysalinae</taxon>
        <taxon>Haemaphysalis</taxon>
    </lineage>
</organism>
<name>A0A9J6FX92_HAELO</name>
<feature type="domain" description="DDE Tnp4" evidence="5">
    <location>
        <begin position="331"/>
        <end position="490"/>
    </location>
</feature>
<comment type="caution">
    <text evidence="6">The sequence shown here is derived from an EMBL/GenBank/DDBJ whole genome shotgun (WGS) entry which is preliminary data.</text>
</comment>
<evidence type="ECO:0000259" key="5">
    <source>
        <dbReference type="Pfam" id="PF13359"/>
    </source>
</evidence>
<evidence type="ECO:0000313" key="6">
    <source>
        <dbReference type="EMBL" id="KAH9366960.1"/>
    </source>
</evidence>
<dbReference type="AlphaFoldDB" id="A0A9J6FX92"/>
<dbReference type="Proteomes" id="UP000821853">
    <property type="component" value="Chromosome 2"/>
</dbReference>
<dbReference type="PANTHER" id="PTHR23080">
    <property type="entry name" value="THAP DOMAIN PROTEIN"/>
    <property type="match status" value="1"/>
</dbReference>
<dbReference type="Pfam" id="PF13359">
    <property type="entry name" value="DDE_Tnp_4"/>
    <property type="match status" value="1"/>
</dbReference>
<dbReference type="PANTHER" id="PTHR23080:SF143">
    <property type="entry name" value="SI:DKEY-56D12.4"/>
    <property type="match status" value="1"/>
</dbReference>
<keyword evidence="3" id="KW-0175">Coiled coil</keyword>
<dbReference type="OrthoDB" id="6483946at2759"/>
<evidence type="ECO:0000256" key="2">
    <source>
        <dbReference type="ARBA" id="ARBA00022723"/>
    </source>
</evidence>
<evidence type="ECO:0000256" key="1">
    <source>
        <dbReference type="ARBA" id="ARBA00001968"/>
    </source>
</evidence>
<dbReference type="InterPro" id="IPR027806">
    <property type="entry name" value="HARBI1_dom"/>
</dbReference>
<evidence type="ECO:0000256" key="3">
    <source>
        <dbReference type="SAM" id="Coils"/>
    </source>
</evidence>
<dbReference type="EMBL" id="JABSTR010000004">
    <property type="protein sequence ID" value="KAH9366960.1"/>
    <property type="molecule type" value="Genomic_DNA"/>
</dbReference>
<reference evidence="6 7" key="1">
    <citation type="journal article" date="2020" name="Cell">
        <title>Large-Scale Comparative Analyses of Tick Genomes Elucidate Their Genetic Diversity and Vector Capacities.</title>
        <authorList>
            <consortium name="Tick Genome and Microbiome Consortium (TIGMIC)"/>
            <person name="Jia N."/>
            <person name="Wang J."/>
            <person name="Shi W."/>
            <person name="Du L."/>
            <person name="Sun Y."/>
            <person name="Zhan W."/>
            <person name="Jiang J.F."/>
            <person name="Wang Q."/>
            <person name="Zhang B."/>
            <person name="Ji P."/>
            <person name="Bell-Sakyi L."/>
            <person name="Cui X.M."/>
            <person name="Yuan T.T."/>
            <person name="Jiang B.G."/>
            <person name="Yang W.F."/>
            <person name="Lam T.T."/>
            <person name="Chang Q.C."/>
            <person name="Ding S.J."/>
            <person name="Wang X.J."/>
            <person name="Zhu J.G."/>
            <person name="Ruan X.D."/>
            <person name="Zhao L."/>
            <person name="Wei J.T."/>
            <person name="Ye R.Z."/>
            <person name="Que T.C."/>
            <person name="Du C.H."/>
            <person name="Zhou Y.H."/>
            <person name="Cheng J.X."/>
            <person name="Dai P.F."/>
            <person name="Guo W.B."/>
            <person name="Han X.H."/>
            <person name="Huang E.J."/>
            <person name="Li L.F."/>
            <person name="Wei W."/>
            <person name="Gao Y.C."/>
            <person name="Liu J.Z."/>
            <person name="Shao H.Z."/>
            <person name="Wang X."/>
            <person name="Wang C.C."/>
            <person name="Yang T.C."/>
            <person name="Huo Q.B."/>
            <person name="Li W."/>
            <person name="Chen H.Y."/>
            <person name="Chen S.E."/>
            <person name="Zhou L.G."/>
            <person name="Ni X.B."/>
            <person name="Tian J.H."/>
            <person name="Sheng Y."/>
            <person name="Liu T."/>
            <person name="Pan Y.S."/>
            <person name="Xia L.Y."/>
            <person name="Li J."/>
            <person name="Zhao F."/>
            <person name="Cao W.C."/>
        </authorList>
    </citation>
    <scope>NUCLEOTIDE SEQUENCE [LARGE SCALE GENOMIC DNA]</scope>
    <source>
        <strain evidence="6">HaeL-2018</strain>
    </source>
</reference>
<comment type="cofactor">
    <cofactor evidence="1">
        <name>a divalent metal cation</name>
        <dbReference type="ChEBI" id="CHEBI:60240"/>
    </cofactor>
</comment>
<keyword evidence="7" id="KW-1185">Reference proteome</keyword>
<protein>
    <recommendedName>
        <fullName evidence="5">DDE Tnp4 domain-containing protein</fullName>
    </recommendedName>
</protein>
<sequence>MYQINTRTSSICGQIKYFFREDQDHYTFYAVTKFSHVLWQILLSNVSNTSPLTRLCVHSGSKAAARHNCQAPSQSTGDPDTSRPLHGGQDDLTGPLTDGAAENAHVSPSTPLLGNLSPSGESVAQTLLNRGPPADGHVEVTSPSGEESMLEKGCQADDFALQRILQLEALLSAEREKSAKLESELSDARENAKQWQNCYYEIKASQLSVRNMKTTKDMLYYTGLPSLAVFEHILHYVCSRNSPLRENSDKKSHSLEEQLFMVLVRLRTGMATKEICRNFSVSMAVFSRMFAQWILVLQRELTSMTSFPTLAEVQQHIPWHFRRFPNTRIILDTTEVRMQKPSSLVAQKHTFSHYKYANTMKCLVGATPDCYVSFVSAMYGGSTSDRAIVQQSAVLDLLEPGDGVMVDKGFKVDDLLPQGVSLHIPPFRVPGEAQMSARDVEATQNVASARVHIERVIRRIKEFHIFDKPYPINMLDLADAVFTTCALLSNFRGPLINNEREQASEDCE</sequence>
<evidence type="ECO:0000256" key="4">
    <source>
        <dbReference type="SAM" id="MobiDB-lite"/>
    </source>
</evidence>
<evidence type="ECO:0000313" key="7">
    <source>
        <dbReference type="Proteomes" id="UP000821853"/>
    </source>
</evidence>
<feature type="compositionally biased region" description="Polar residues" evidence="4">
    <location>
        <begin position="70"/>
        <end position="79"/>
    </location>
</feature>
<feature type="region of interest" description="Disordered" evidence="4">
    <location>
        <begin position="67"/>
        <end position="144"/>
    </location>
</feature>
<dbReference type="OMA" id="HYKYANT"/>
<feature type="compositionally biased region" description="Polar residues" evidence="4">
    <location>
        <begin position="106"/>
        <end position="128"/>
    </location>
</feature>
<feature type="coiled-coil region" evidence="3">
    <location>
        <begin position="164"/>
        <end position="198"/>
    </location>
</feature>